<evidence type="ECO:0000259" key="1">
    <source>
        <dbReference type="Pfam" id="PF01609"/>
    </source>
</evidence>
<dbReference type="Proteomes" id="UP000640274">
    <property type="component" value="Unassembled WGS sequence"/>
</dbReference>
<proteinExistence type="predicted"/>
<keyword evidence="3" id="KW-1185">Reference proteome</keyword>
<evidence type="ECO:0000313" key="3">
    <source>
        <dbReference type="Proteomes" id="UP000640274"/>
    </source>
</evidence>
<dbReference type="AlphaFoldDB" id="A0A934MK30"/>
<dbReference type="EMBL" id="JAELUP010000011">
    <property type="protein sequence ID" value="MBJ6360580.1"/>
    <property type="molecule type" value="Genomic_DNA"/>
</dbReference>
<protein>
    <submittedName>
        <fullName evidence="2">Transposase</fullName>
    </submittedName>
</protein>
<accession>A0A934MK30</accession>
<dbReference type="GO" id="GO:0003677">
    <property type="term" value="F:DNA binding"/>
    <property type="evidence" value="ECO:0007669"/>
    <property type="project" value="InterPro"/>
</dbReference>
<dbReference type="GO" id="GO:0004803">
    <property type="term" value="F:transposase activity"/>
    <property type="evidence" value="ECO:0007669"/>
    <property type="project" value="InterPro"/>
</dbReference>
<comment type="caution">
    <text evidence="2">The sequence shown here is derived from an EMBL/GenBank/DDBJ whole genome shotgun (WGS) entry which is preliminary data.</text>
</comment>
<dbReference type="GO" id="GO:0006313">
    <property type="term" value="P:DNA transposition"/>
    <property type="evidence" value="ECO:0007669"/>
    <property type="project" value="InterPro"/>
</dbReference>
<evidence type="ECO:0000313" key="2">
    <source>
        <dbReference type="EMBL" id="MBJ6360580.1"/>
    </source>
</evidence>
<dbReference type="InterPro" id="IPR002559">
    <property type="entry name" value="Transposase_11"/>
</dbReference>
<organism evidence="2 3">
    <name type="scientific">Paenibacillus roseus</name>
    <dbReference type="NCBI Taxonomy" id="2798579"/>
    <lineage>
        <taxon>Bacteria</taxon>
        <taxon>Bacillati</taxon>
        <taxon>Bacillota</taxon>
        <taxon>Bacilli</taxon>
        <taxon>Bacillales</taxon>
        <taxon>Paenibacillaceae</taxon>
        <taxon>Paenibacillus</taxon>
    </lineage>
</organism>
<dbReference type="Pfam" id="PF01609">
    <property type="entry name" value="DDE_Tnp_1"/>
    <property type="match status" value="1"/>
</dbReference>
<sequence length="124" mass="14343">MENVVVLLGWKEGEGLDPKQMKAFLSTNVSPTNEKILSYYSKRWAVETYFRTAKVYLAMDRYQVRSTQAIERYLTLLMIVSVCCIYDSRGSLTDGLLHYRSLKKQCMIEYIYYLAQSGATLAQI</sequence>
<reference evidence="2" key="1">
    <citation type="submission" date="2020-12" db="EMBL/GenBank/DDBJ databases">
        <authorList>
            <person name="Huq M.A."/>
        </authorList>
    </citation>
    <scope>NUCLEOTIDE SEQUENCE</scope>
    <source>
        <strain evidence="2">MAHUQ-46</strain>
    </source>
</reference>
<feature type="domain" description="Transposase IS4-like" evidence="1">
    <location>
        <begin position="24"/>
        <end position="82"/>
    </location>
</feature>
<name>A0A934MK30_9BACL</name>
<dbReference type="SUPFAM" id="SSF53098">
    <property type="entry name" value="Ribonuclease H-like"/>
    <property type="match status" value="1"/>
</dbReference>
<dbReference type="RefSeq" id="WP_199018134.1">
    <property type="nucleotide sequence ID" value="NZ_JAELUP010000011.1"/>
</dbReference>
<dbReference type="InterPro" id="IPR012337">
    <property type="entry name" value="RNaseH-like_sf"/>
</dbReference>
<gene>
    <name evidence="2" type="ORF">JFN88_04490</name>
</gene>